<organism evidence="1 2">
    <name type="scientific">Porites lobata</name>
    <dbReference type="NCBI Taxonomy" id="104759"/>
    <lineage>
        <taxon>Eukaryota</taxon>
        <taxon>Metazoa</taxon>
        <taxon>Cnidaria</taxon>
        <taxon>Anthozoa</taxon>
        <taxon>Hexacorallia</taxon>
        <taxon>Scleractinia</taxon>
        <taxon>Fungiina</taxon>
        <taxon>Poritidae</taxon>
        <taxon>Porites</taxon>
    </lineage>
</organism>
<comment type="caution">
    <text evidence="1">The sequence shown here is derived from an EMBL/GenBank/DDBJ whole genome shotgun (WGS) entry which is preliminary data.</text>
</comment>
<proteinExistence type="predicted"/>
<protein>
    <submittedName>
        <fullName evidence="1">Uncharacterized protein</fullName>
    </submittedName>
</protein>
<gene>
    <name evidence="1" type="ORF">PLOB_00049661</name>
</gene>
<keyword evidence="2" id="KW-1185">Reference proteome</keyword>
<accession>A0ABN8PZF6</accession>
<evidence type="ECO:0000313" key="2">
    <source>
        <dbReference type="Proteomes" id="UP001159405"/>
    </source>
</evidence>
<dbReference type="PANTHER" id="PTHR47018">
    <property type="entry name" value="CXC DOMAIN-CONTAINING PROTEIN-RELATED"/>
    <property type="match status" value="1"/>
</dbReference>
<sequence>MVAQDAEYHVKCLVSLYNRARGTETYSAESDADAVNHGIAFAELVSYIEDARMDNLVAPIFKLSDLVSLYSNRLKQLGTEVAGRIHSTKLKIRVLSYFSDMEAHTQGHEVILAFNGDVGAALRKACEHDADGDAVHLARAATIVRRDMFSKKMEFNGSFSTTCQEQSVPNSLLALVTMVLNGPNIKSRSSNVSQAALSLQQREAPLPVYLGVMLHTKSRKRELVDALFNLGLCVSYDRVLKISTELGNNICYYYQQKKVVCPPRLKVVTNETVKDADAVSWSAYHASLQLSSKSFECCVTATSLLPLFHDQAHSVAMIRHSMDIVSKAVQSLNPDQVPIITADQPLYTIAKQIQWNWPGTHGEDKFVVMFGGLHIEMAALKAIGNLLDGSGWGSALVQAAVATPGRADSFCRVTHVTHTRRAHQITAGSLFVLLEKAYSQYLVSLSDDQNPLSLEEWCSHSAELYPQFKFWLLILQMQLAVLIYIRAIREADFELYVDALTQIVPWFFALDQIHYARWIPGHLRDMVTLKDVHPIVFAEFMKGNFVVKKTERRFSAIAIDQAHEQNNASVKDDGGAVGLTENPAALRRWMVSGPEMARVIEEFEASTEKRKCLDFHHHEEAKHAQKKFTQNVEDLAKAIEEMGNPFTENSNDLLVLDSRDLADPAIIDSVRKIEKLGQEQYDIYVGERLVNQTESVWEPIKKNNLALFSRPPIREKTKSQLQLASLKNDCSLFSRSLRCITGPQWES</sequence>
<name>A0ABN8PZF6_9CNID</name>
<evidence type="ECO:0000313" key="1">
    <source>
        <dbReference type="EMBL" id="CAH3153553.1"/>
    </source>
</evidence>
<reference evidence="1 2" key="1">
    <citation type="submission" date="2022-05" db="EMBL/GenBank/DDBJ databases">
        <authorList>
            <consortium name="Genoscope - CEA"/>
            <person name="William W."/>
        </authorList>
    </citation>
    <scope>NUCLEOTIDE SEQUENCE [LARGE SCALE GENOMIC DNA]</scope>
</reference>
<dbReference type="Proteomes" id="UP001159405">
    <property type="component" value="Unassembled WGS sequence"/>
</dbReference>
<dbReference type="EMBL" id="CALNXK010000096">
    <property type="protein sequence ID" value="CAH3153553.1"/>
    <property type="molecule type" value="Genomic_DNA"/>
</dbReference>